<evidence type="ECO:0000256" key="1">
    <source>
        <dbReference type="SAM" id="MobiDB-lite"/>
    </source>
</evidence>
<dbReference type="EMBL" id="BMAT01002244">
    <property type="protein sequence ID" value="GFS02685.1"/>
    <property type="molecule type" value="Genomic_DNA"/>
</dbReference>
<feature type="region of interest" description="Disordered" evidence="1">
    <location>
        <begin position="232"/>
        <end position="289"/>
    </location>
</feature>
<feature type="compositionally biased region" description="Low complexity" evidence="1">
    <location>
        <begin position="73"/>
        <end position="92"/>
    </location>
</feature>
<sequence>MKAEWPKAVHRHLQETGDIASVTNFARILRAVWDKCARPEVILKGFVRSGIYPFKPEQALGCGNMASAIFAPQQSPSTPSTPMSPQAAPAMSGTPLSCQAAPSPALPQAGPSSAVSANGNVTLSSRMDKVSGLLHLSHSIGLEMSTKFVRAMKEGIADDDDSGALSEPFREAVFGVFGEETASAAASTASATEATASVATHPTVRHTLATIMAPPQLQRNKLGKKSTSLTMAFSSEEHRSFLKSKEDNAKAEEERKKQNKINRTDERKEVEGEKRETRRKKGRAREEES</sequence>
<comment type="caution">
    <text evidence="2">The sequence shown here is derived from an EMBL/GenBank/DDBJ whole genome shotgun (WGS) entry which is preliminary data.</text>
</comment>
<accession>A0AAV4HY39</accession>
<feature type="region of interest" description="Disordered" evidence="1">
    <location>
        <begin position="73"/>
        <end position="113"/>
    </location>
</feature>
<evidence type="ECO:0000313" key="2">
    <source>
        <dbReference type="EMBL" id="GFS02685.1"/>
    </source>
</evidence>
<keyword evidence="3" id="KW-1185">Reference proteome</keyword>
<gene>
    <name evidence="2" type="ORF">ElyMa_001129600</name>
</gene>
<name>A0AAV4HY39_9GAST</name>
<reference evidence="2 3" key="1">
    <citation type="journal article" date="2021" name="Elife">
        <title>Chloroplast acquisition without the gene transfer in kleptoplastic sea slugs, Plakobranchus ocellatus.</title>
        <authorList>
            <person name="Maeda T."/>
            <person name="Takahashi S."/>
            <person name="Yoshida T."/>
            <person name="Shimamura S."/>
            <person name="Takaki Y."/>
            <person name="Nagai Y."/>
            <person name="Toyoda A."/>
            <person name="Suzuki Y."/>
            <person name="Arimoto A."/>
            <person name="Ishii H."/>
            <person name="Satoh N."/>
            <person name="Nishiyama T."/>
            <person name="Hasebe M."/>
            <person name="Maruyama T."/>
            <person name="Minagawa J."/>
            <person name="Obokata J."/>
            <person name="Shigenobu S."/>
        </authorList>
    </citation>
    <scope>NUCLEOTIDE SEQUENCE [LARGE SCALE GENOMIC DNA]</scope>
</reference>
<dbReference type="Proteomes" id="UP000762676">
    <property type="component" value="Unassembled WGS sequence"/>
</dbReference>
<feature type="compositionally biased region" description="Basic and acidic residues" evidence="1">
    <location>
        <begin position="235"/>
        <end position="276"/>
    </location>
</feature>
<organism evidence="2 3">
    <name type="scientific">Elysia marginata</name>
    <dbReference type="NCBI Taxonomy" id="1093978"/>
    <lineage>
        <taxon>Eukaryota</taxon>
        <taxon>Metazoa</taxon>
        <taxon>Spiralia</taxon>
        <taxon>Lophotrochozoa</taxon>
        <taxon>Mollusca</taxon>
        <taxon>Gastropoda</taxon>
        <taxon>Heterobranchia</taxon>
        <taxon>Euthyneura</taxon>
        <taxon>Panpulmonata</taxon>
        <taxon>Sacoglossa</taxon>
        <taxon>Placobranchoidea</taxon>
        <taxon>Plakobranchidae</taxon>
        <taxon>Elysia</taxon>
    </lineage>
</organism>
<evidence type="ECO:0000313" key="3">
    <source>
        <dbReference type="Proteomes" id="UP000762676"/>
    </source>
</evidence>
<protein>
    <submittedName>
        <fullName evidence="2">Uncharacterized protein</fullName>
    </submittedName>
</protein>
<dbReference type="AlphaFoldDB" id="A0AAV4HY39"/>
<proteinExistence type="predicted"/>